<dbReference type="InterPro" id="IPR041636">
    <property type="entry name" value="RNase_J_C"/>
</dbReference>
<dbReference type="STRING" id="687861.BscR1v2_007740"/>
<dbReference type="Gene3D" id="3.60.15.10">
    <property type="entry name" value="Ribonuclease Z/Hydroxyacylglutathione hydrolase-like"/>
    <property type="match status" value="1"/>
</dbReference>
<gene>
    <name evidence="8" type="ORF">BscR1v2_007740</name>
</gene>
<keyword evidence="3 8" id="KW-0378">Hydrolase</keyword>
<sequence>MVSTNENELVFLPLGGVGEIGMNLAAYGFGPKDCREWLLVDMGVSFAGPELPGANLILPDIRFLENEKHNVRGLVLTHAHEDHYGAVLDLWPKLQVPLYCSPFTAGLLESKKRSNFKFHKIPLNIFQAGDCFQIGPFTIEAIAVNHSIPEAVSLAITTSLGNVIHTGDWKIDHTPSLGPVTDEKRLRILGNKGILALVCDSTNALQDGISPSEQQVRDSLSEIILKAEGRVVIATFSSNIGRIRSIALAAESAGRQVLLVGRSIKRSVSVAQELGYLNNLAPFITEDDYSHTPRKNMVLVVTGSQGEPCSALAKLSRNEMRNIALSPGDTIIYSSRSIPGNEKAIFEIQNRFIDQGIKVITNNDALVHVSGHPRRLELLQMYDWVKPQILVPVHGEAAHLVAQAALAREANIKTIAEIRNGDMLRLAPKPIEIVEKVPVGQIYKDGYLIGSEDEVGINERRKLSYVGYVAISLHMNSKHDLLDDIGFTAFGLPKNDGKGKSLKDILLTVVENTINNIPQIKRKDNELIQEATRRAVRATVNEIWGKNLSVQFSYIAQNKKCSYNYFF</sequence>
<dbReference type="InterPro" id="IPR001279">
    <property type="entry name" value="Metallo-B-lactamas"/>
</dbReference>
<accession>A0A1S6XPZ2</accession>
<dbReference type="EMBL" id="CP019789">
    <property type="protein sequence ID" value="AQX30710.1"/>
    <property type="molecule type" value="Genomic_DNA"/>
</dbReference>
<evidence type="ECO:0000256" key="1">
    <source>
        <dbReference type="ARBA" id="ARBA00022722"/>
    </source>
</evidence>
<evidence type="ECO:0000259" key="7">
    <source>
        <dbReference type="SMART" id="SM00849"/>
    </source>
</evidence>
<name>A0A1S6XPZ2_BARSR</name>
<keyword evidence="2" id="KW-0479">Metal-binding</keyword>
<dbReference type="GO" id="GO:0004527">
    <property type="term" value="F:exonuclease activity"/>
    <property type="evidence" value="ECO:0007669"/>
    <property type="project" value="UniProtKB-KW"/>
</dbReference>
<evidence type="ECO:0000256" key="5">
    <source>
        <dbReference type="ARBA" id="ARBA00022839"/>
    </source>
</evidence>
<evidence type="ECO:0000256" key="4">
    <source>
        <dbReference type="ARBA" id="ARBA00022833"/>
    </source>
</evidence>
<dbReference type="Pfam" id="PF12706">
    <property type="entry name" value="Lactamase_B_2"/>
    <property type="match status" value="1"/>
</dbReference>
<organism evidence="8 9">
    <name type="scientific">Bartonella schoenbuchensis (strain DSM 13525 / NCTC 13165 / R1)</name>
    <dbReference type="NCBI Taxonomy" id="687861"/>
    <lineage>
        <taxon>Bacteria</taxon>
        <taxon>Pseudomonadati</taxon>
        <taxon>Pseudomonadota</taxon>
        <taxon>Alphaproteobacteria</taxon>
        <taxon>Hyphomicrobiales</taxon>
        <taxon>Bartonellaceae</taxon>
        <taxon>Bartonella</taxon>
    </lineage>
</organism>
<dbReference type="Pfam" id="PF07521">
    <property type="entry name" value="RMMBL"/>
    <property type="match status" value="1"/>
</dbReference>
<dbReference type="EC" id="3.1.-.-" evidence="8"/>
<dbReference type="Proteomes" id="UP000190811">
    <property type="component" value="Chromosome"/>
</dbReference>
<dbReference type="CDD" id="cd07714">
    <property type="entry name" value="RNaseJ_MBL-fold"/>
    <property type="match status" value="1"/>
</dbReference>
<dbReference type="SMART" id="SM00849">
    <property type="entry name" value="Lactamase_B"/>
    <property type="match status" value="1"/>
</dbReference>
<keyword evidence="6" id="KW-0694">RNA-binding</keyword>
<reference evidence="9" key="1">
    <citation type="journal article" date="2017" name="Genome Biol. Evol.">
        <title>Evolutionary Dynamics of Pathoadaptation Revealed by Three Independent Acquisitions of the VirB/D4 Type IV Secretion System in Bartonella.</title>
        <authorList>
            <person name="Harms A."/>
            <person name="Segers F.H."/>
            <person name="Quebatte M."/>
            <person name="Mistl C."/>
            <person name="Manfredi P."/>
            <person name="Korner J."/>
            <person name="Chomel B.B."/>
            <person name="Kosoy M."/>
            <person name="Maruyama S."/>
            <person name="Engel P."/>
            <person name="Dehio C."/>
        </authorList>
    </citation>
    <scope>NUCLEOTIDE SEQUENCE [LARGE SCALE GENOMIC DNA]</scope>
    <source>
        <strain evidence="9">R1</strain>
    </source>
</reference>
<dbReference type="PANTHER" id="PTHR43694:SF1">
    <property type="entry name" value="RIBONUCLEASE J"/>
    <property type="match status" value="1"/>
</dbReference>
<dbReference type="AlphaFoldDB" id="A0A1S6XPZ2"/>
<evidence type="ECO:0000313" key="8">
    <source>
        <dbReference type="EMBL" id="AQX30710.1"/>
    </source>
</evidence>
<keyword evidence="5" id="KW-0269">Exonuclease</keyword>
<keyword evidence="4" id="KW-0862">Zinc</keyword>
<dbReference type="InterPro" id="IPR055132">
    <property type="entry name" value="RNase_J_b_CASP"/>
</dbReference>
<evidence type="ECO:0000313" key="9">
    <source>
        <dbReference type="Proteomes" id="UP000190811"/>
    </source>
</evidence>
<dbReference type="Pfam" id="PF22505">
    <property type="entry name" value="RNase_J_b_CASP"/>
    <property type="match status" value="1"/>
</dbReference>
<evidence type="ECO:0000256" key="2">
    <source>
        <dbReference type="ARBA" id="ARBA00022723"/>
    </source>
</evidence>
<dbReference type="InterPro" id="IPR011108">
    <property type="entry name" value="RMMBL"/>
</dbReference>
<dbReference type="PANTHER" id="PTHR43694">
    <property type="entry name" value="RIBONUCLEASE J"/>
    <property type="match status" value="1"/>
</dbReference>
<evidence type="ECO:0000256" key="3">
    <source>
        <dbReference type="ARBA" id="ARBA00022801"/>
    </source>
</evidence>
<proteinExistence type="predicted"/>
<dbReference type="Pfam" id="PF17770">
    <property type="entry name" value="RNase_J_C"/>
    <property type="match status" value="1"/>
</dbReference>
<dbReference type="InterPro" id="IPR042173">
    <property type="entry name" value="RNase_J_2"/>
</dbReference>
<dbReference type="Gene3D" id="3.10.20.580">
    <property type="match status" value="1"/>
</dbReference>
<dbReference type="Gene3D" id="3.40.50.10710">
    <property type="entry name" value="Metallo-hydrolase/oxidoreductase"/>
    <property type="match status" value="1"/>
</dbReference>
<keyword evidence="1" id="KW-0540">Nuclease</keyword>
<dbReference type="GO" id="GO:0003723">
    <property type="term" value="F:RNA binding"/>
    <property type="evidence" value="ECO:0007669"/>
    <property type="project" value="UniProtKB-KW"/>
</dbReference>
<dbReference type="InterPro" id="IPR036866">
    <property type="entry name" value="RibonucZ/Hydroxyglut_hydro"/>
</dbReference>
<protein>
    <submittedName>
        <fullName evidence="8">Ribonuclease J</fullName>
        <ecNumber evidence="8">3.1.-.-</ecNumber>
    </submittedName>
</protein>
<dbReference type="SUPFAM" id="SSF56281">
    <property type="entry name" value="Metallo-hydrolase/oxidoreductase"/>
    <property type="match status" value="1"/>
</dbReference>
<evidence type="ECO:0000256" key="6">
    <source>
        <dbReference type="ARBA" id="ARBA00022884"/>
    </source>
</evidence>
<feature type="domain" description="Metallo-beta-lactamase" evidence="7">
    <location>
        <begin position="23"/>
        <end position="220"/>
    </location>
</feature>
<dbReference type="GO" id="GO:0046872">
    <property type="term" value="F:metal ion binding"/>
    <property type="evidence" value="ECO:0007669"/>
    <property type="project" value="UniProtKB-KW"/>
</dbReference>